<accession>A0A843XBQ1</accession>
<dbReference type="SUPFAM" id="SSF52777">
    <property type="entry name" value="CoA-dependent acyltransferases"/>
    <property type="match status" value="1"/>
</dbReference>
<dbReference type="Proteomes" id="UP000652761">
    <property type="component" value="Unassembled WGS sequence"/>
</dbReference>
<sequence>MQGSCSGQDGLRCRKGDLVPLSISRTSKLSIRREDKEEEEVVSLQGKVRGEEAMVAQMPTEEEEEPMSPAARLFRQPRFNCFIIATMGFAKRIDVDVVKAGLEATLVRHPRFSSVQVFDGGSSKWVRTKVALEDHLVLVSPDTDAVASPDIFVEDYIAGLTRKPLTDDSRPLWDLHILNLRTTDAEAVVVFRIHHSLGDGISLMSLLLACARKASDPEALPSLPGGGGGGRRLLPAGNVSDSRGWCARVLAILVGLCAALRMAWNTVVDVLLFVATSAFLRDTKTPVKGTEGAELRPKRFVRRSLSLADVKSVKNAAGSTINDVLLAVTTAGLTRYLSRRYEGESDDGKGKRQILPKNIRFRSTVLVNLRPSPGIHALADMMEEGNNNSRRWGNWLGYIIIPFSISKREDPLEYMRVAKAIADRKKCSLEAIFTYASASLLVKIFGVKVACALSHRVLSHTSFSFSNVVGPVEEVAFFGHPMVYLAPSVHGHPHALTVHFQSYMDKMELVVAVDETAIPDPHRLCEDFAESLNQMKDAADAIRTTPQT</sequence>
<protein>
    <recommendedName>
        <fullName evidence="15">Diacylglycerol O-acyltransferase</fullName>
    </recommendedName>
</protein>
<evidence type="ECO:0000256" key="9">
    <source>
        <dbReference type="ARBA" id="ARBA00047604"/>
    </source>
</evidence>
<evidence type="ECO:0000256" key="10">
    <source>
        <dbReference type="ARBA" id="ARBA00048109"/>
    </source>
</evidence>
<gene>
    <name evidence="13" type="ORF">Taro_049659</name>
</gene>
<comment type="similarity">
    <text evidence="8">In the N-terminal section; belongs to the long-chain O-acyltransferase family.</text>
</comment>
<evidence type="ECO:0000256" key="3">
    <source>
        <dbReference type="ARBA" id="ARBA00004771"/>
    </source>
</evidence>
<evidence type="ECO:0000256" key="7">
    <source>
        <dbReference type="ARBA" id="ARBA00023315"/>
    </source>
</evidence>
<dbReference type="InterPro" id="IPR045034">
    <property type="entry name" value="O-acyltransferase_WSD1-like"/>
</dbReference>
<dbReference type="PANTHER" id="PTHR31650">
    <property type="entry name" value="O-ACYLTRANSFERASE (WSD1-LIKE) FAMILY PROTEIN"/>
    <property type="match status" value="1"/>
</dbReference>
<dbReference type="GO" id="GO:0019432">
    <property type="term" value="P:triglyceride biosynthetic process"/>
    <property type="evidence" value="ECO:0007669"/>
    <property type="project" value="UniProtKB-UniPathway"/>
</dbReference>
<reference evidence="13" key="1">
    <citation type="submission" date="2017-07" db="EMBL/GenBank/DDBJ databases">
        <title>Taro Niue Genome Assembly and Annotation.</title>
        <authorList>
            <person name="Atibalentja N."/>
            <person name="Keating K."/>
            <person name="Fields C.J."/>
        </authorList>
    </citation>
    <scope>NUCLEOTIDE SEQUENCE</scope>
    <source>
        <strain evidence="13">Niue_2</strain>
        <tissue evidence="13">Leaf</tissue>
    </source>
</reference>
<dbReference type="InterPro" id="IPR009721">
    <property type="entry name" value="O-acyltransferase_WSD1_C"/>
</dbReference>
<comment type="caution">
    <text evidence="13">The sequence shown here is derived from an EMBL/GenBank/DDBJ whole genome shotgun (WGS) entry which is preliminary data.</text>
</comment>
<feature type="domain" description="O-acyltransferase WSD1 C-terminal" evidence="12">
    <location>
        <begin position="392"/>
        <end position="536"/>
    </location>
</feature>
<dbReference type="GO" id="GO:0005789">
    <property type="term" value="C:endoplasmic reticulum membrane"/>
    <property type="evidence" value="ECO:0007669"/>
    <property type="project" value="UniProtKB-SubCell"/>
</dbReference>
<evidence type="ECO:0008006" key="15">
    <source>
        <dbReference type="Google" id="ProtNLM"/>
    </source>
</evidence>
<feature type="domain" description="O-acyltransferase WSD1-like N-terminal" evidence="11">
    <location>
        <begin position="154"/>
        <end position="324"/>
    </location>
</feature>
<evidence type="ECO:0000256" key="1">
    <source>
        <dbReference type="ARBA" id="ARBA00004162"/>
    </source>
</evidence>
<evidence type="ECO:0000256" key="8">
    <source>
        <dbReference type="ARBA" id="ARBA00024360"/>
    </source>
</evidence>
<dbReference type="Pfam" id="PF06974">
    <property type="entry name" value="WS_DGAT_C"/>
    <property type="match status" value="1"/>
</dbReference>
<name>A0A843XBQ1_COLES</name>
<comment type="subcellular location">
    <subcellularLocation>
        <location evidence="1">Cell membrane</location>
        <topology evidence="1">Single-pass membrane protein</topology>
    </subcellularLocation>
    <subcellularLocation>
        <location evidence="2">Endoplasmic reticulum membrane</location>
    </subcellularLocation>
</comment>
<comment type="catalytic activity">
    <reaction evidence="10">
        <text>an acyl-CoA + a 1,2-diacyl-sn-glycerol = a triacyl-sn-glycerol + CoA</text>
        <dbReference type="Rhea" id="RHEA:10868"/>
        <dbReference type="ChEBI" id="CHEBI:17815"/>
        <dbReference type="ChEBI" id="CHEBI:57287"/>
        <dbReference type="ChEBI" id="CHEBI:58342"/>
        <dbReference type="ChEBI" id="CHEBI:64615"/>
        <dbReference type="EC" id="2.3.1.20"/>
    </reaction>
</comment>
<evidence type="ECO:0000256" key="5">
    <source>
        <dbReference type="ARBA" id="ARBA00022679"/>
    </source>
</evidence>
<comment type="catalytic activity">
    <reaction evidence="9">
        <text>a long chain fatty alcohol + a fatty acyl-CoA = a long-chain alcohol wax ester + CoA</text>
        <dbReference type="Rhea" id="RHEA:38443"/>
        <dbReference type="ChEBI" id="CHEBI:17135"/>
        <dbReference type="ChEBI" id="CHEBI:57287"/>
        <dbReference type="ChEBI" id="CHEBI:77636"/>
        <dbReference type="ChEBI" id="CHEBI:235323"/>
        <dbReference type="EC" id="2.3.1.75"/>
    </reaction>
</comment>
<dbReference type="GO" id="GO:0004144">
    <property type="term" value="F:diacylglycerol O-acyltransferase activity"/>
    <property type="evidence" value="ECO:0007669"/>
    <property type="project" value="UniProtKB-EC"/>
</dbReference>
<keyword evidence="14" id="KW-1185">Reference proteome</keyword>
<dbReference type="InterPro" id="IPR023213">
    <property type="entry name" value="CAT-like_dom_sf"/>
</dbReference>
<evidence type="ECO:0000313" key="14">
    <source>
        <dbReference type="Proteomes" id="UP000652761"/>
    </source>
</evidence>
<keyword evidence="7" id="KW-0012">Acyltransferase</keyword>
<evidence type="ECO:0000256" key="4">
    <source>
        <dbReference type="ARBA" id="ARBA00005189"/>
    </source>
</evidence>
<dbReference type="EMBL" id="NMUH01007126">
    <property type="protein sequence ID" value="MQM16700.1"/>
    <property type="molecule type" value="Genomic_DNA"/>
</dbReference>
<dbReference type="GO" id="GO:0047196">
    <property type="term" value="F:long-chain-alcohol O-fatty-acyltransferase activity"/>
    <property type="evidence" value="ECO:0007669"/>
    <property type="project" value="UniProtKB-EC"/>
</dbReference>
<keyword evidence="6" id="KW-0256">Endoplasmic reticulum</keyword>
<dbReference type="PANTHER" id="PTHR31650:SF1">
    <property type="entry name" value="WAX ESTER SYNTHASE_DIACYLGLYCEROL ACYLTRANSFERASE 4-RELATED"/>
    <property type="match status" value="1"/>
</dbReference>
<dbReference type="UniPathway" id="UPA00282"/>
<comment type="pathway">
    <text evidence="4">Lipid metabolism.</text>
</comment>
<evidence type="ECO:0000259" key="11">
    <source>
        <dbReference type="Pfam" id="PF03007"/>
    </source>
</evidence>
<dbReference type="GO" id="GO:0005886">
    <property type="term" value="C:plasma membrane"/>
    <property type="evidence" value="ECO:0007669"/>
    <property type="project" value="UniProtKB-SubCell"/>
</dbReference>
<evidence type="ECO:0000259" key="12">
    <source>
        <dbReference type="Pfam" id="PF06974"/>
    </source>
</evidence>
<evidence type="ECO:0000256" key="2">
    <source>
        <dbReference type="ARBA" id="ARBA00004586"/>
    </source>
</evidence>
<dbReference type="Gene3D" id="3.30.559.10">
    <property type="entry name" value="Chloramphenicol acetyltransferase-like domain"/>
    <property type="match status" value="1"/>
</dbReference>
<evidence type="ECO:0000256" key="6">
    <source>
        <dbReference type="ARBA" id="ARBA00022824"/>
    </source>
</evidence>
<dbReference type="InterPro" id="IPR004255">
    <property type="entry name" value="O-acyltransferase_WSD1_N"/>
</dbReference>
<keyword evidence="5" id="KW-0808">Transferase</keyword>
<dbReference type="Pfam" id="PF03007">
    <property type="entry name" value="WS_DGAT_cat"/>
    <property type="match status" value="1"/>
</dbReference>
<evidence type="ECO:0000313" key="13">
    <source>
        <dbReference type="EMBL" id="MQM16700.1"/>
    </source>
</evidence>
<comment type="pathway">
    <text evidence="3">Glycerolipid metabolism; triacylglycerol biosynthesis.</text>
</comment>
<dbReference type="OrthoDB" id="619536at2759"/>
<dbReference type="AlphaFoldDB" id="A0A843XBQ1"/>
<organism evidence="13 14">
    <name type="scientific">Colocasia esculenta</name>
    <name type="common">Wild taro</name>
    <name type="synonym">Arum esculentum</name>
    <dbReference type="NCBI Taxonomy" id="4460"/>
    <lineage>
        <taxon>Eukaryota</taxon>
        <taxon>Viridiplantae</taxon>
        <taxon>Streptophyta</taxon>
        <taxon>Embryophyta</taxon>
        <taxon>Tracheophyta</taxon>
        <taxon>Spermatophyta</taxon>
        <taxon>Magnoliopsida</taxon>
        <taxon>Liliopsida</taxon>
        <taxon>Araceae</taxon>
        <taxon>Aroideae</taxon>
        <taxon>Colocasieae</taxon>
        <taxon>Colocasia</taxon>
    </lineage>
</organism>
<proteinExistence type="inferred from homology"/>